<dbReference type="GO" id="GO:0005886">
    <property type="term" value="C:plasma membrane"/>
    <property type="evidence" value="ECO:0007669"/>
    <property type="project" value="TreeGrafter"/>
</dbReference>
<comment type="caution">
    <text evidence="2">Lacks conserved residue(s) required for the propagation of feature annotation.</text>
</comment>
<dbReference type="Gene3D" id="2.60.120.290">
    <property type="entry name" value="Spermadhesin, CUB domain"/>
    <property type="match status" value="1"/>
</dbReference>
<dbReference type="InterPro" id="IPR053207">
    <property type="entry name" value="Non-NMDA_GluR_Accessory"/>
</dbReference>
<evidence type="ECO:0000256" key="4">
    <source>
        <dbReference type="SAM" id="SignalP"/>
    </source>
</evidence>
<evidence type="ECO:0000256" key="1">
    <source>
        <dbReference type="ARBA" id="ARBA00023157"/>
    </source>
</evidence>
<dbReference type="RefSeq" id="XP_011494413.1">
    <property type="nucleotide sequence ID" value="XM_011496111.1"/>
</dbReference>
<feature type="region of interest" description="Disordered" evidence="3">
    <location>
        <begin position="475"/>
        <end position="502"/>
    </location>
</feature>
<evidence type="ECO:0000313" key="7">
    <source>
        <dbReference type="RefSeq" id="XP_011494413.1"/>
    </source>
</evidence>
<dbReference type="CDD" id="cd00041">
    <property type="entry name" value="CUB"/>
    <property type="match status" value="1"/>
</dbReference>
<proteinExistence type="predicted"/>
<dbReference type="InterPro" id="IPR000859">
    <property type="entry name" value="CUB_dom"/>
</dbReference>
<accession>A0AAJ6YBS1</accession>
<dbReference type="SUPFAM" id="SSF49854">
    <property type="entry name" value="Spermadhesin, CUB domain"/>
    <property type="match status" value="2"/>
</dbReference>
<keyword evidence="6" id="KW-1185">Reference proteome</keyword>
<evidence type="ECO:0000313" key="6">
    <source>
        <dbReference type="Proteomes" id="UP000695007"/>
    </source>
</evidence>
<dbReference type="PANTHER" id="PTHR47537:SF3">
    <property type="entry name" value="CUB DOMAIN-CONTAINING PROTEIN"/>
    <property type="match status" value="1"/>
</dbReference>
<evidence type="ECO:0000256" key="3">
    <source>
        <dbReference type="SAM" id="MobiDB-lite"/>
    </source>
</evidence>
<organism evidence="6 7">
    <name type="scientific">Ceratosolen solmsi marchali</name>
    <dbReference type="NCBI Taxonomy" id="326594"/>
    <lineage>
        <taxon>Eukaryota</taxon>
        <taxon>Metazoa</taxon>
        <taxon>Ecdysozoa</taxon>
        <taxon>Arthropoda</taxon>
        <taxon>Hexapoda</taxon>
        <taxon>Insecta</taxon>
        <taxon>Pterygota</taxon>
        <taxon>Neoptera</taxon>
        <taxon>Endopterygota</taxon>
        <taxon>Hymenoptera</taxon>
        <taxon>Apocrita</taxon>
        <taxon>Proctotrupomorpha</taxon>
        <taxon>Chalcidoidea</taxon>
        <taxon>Agaonidae</taxon>
        <taxon>Agaoninae</taxon>
        <taxon>Ceratosolen</taxon>
    </lineage>
</organism>
<dbReference type="Proteomes" id="UP000695007">
    <property type="component" value="Unplaced"/>
</dbReference>
<dbReference type="PANTHER" id="PTHR47537">
    <property type="entry name" value="CUBILIN"/>
    <property type="match status" value="1"/>
</dbReference>
<feature type="chain" id="PRO_5042548583" evidence="4">
    <location>
        <begin position="31"/>
        <end position="857"/>
    </location>
</feature>
<feature type="domain" description="CUB" evidence="5">
    <location>
        <begin position="236"/>
        <end position="353"/>
    </location>
</feature>
<keyword evidence="1" id="KW-1015">Disulfide bond</keyword>
<evidence type="ECO:0000259" key="5">
    <source>
        <dbReference type="PROSITE" id="PS01180"/>
    </source>
</evidence>
<evidence type="ECO:0000256" key="2">
    <source>
        <dbReference type="PROSITE-ProRule" id="PRU00059"/>
    </source>
</evidence>
<feature type="signal peptide" evidence="4">
    <location>
        <begin position="1"/>
        <end position="30"/>
    </location>
</feature>
<reference evidence="7" key="1">
    <citation type="submission" date="2025-08" db="UniProtKB">
        <authorList>
            <consortium name="RefSeq"/>
        </authorList>
    </citation>
    <scope>IDENTIFICATION</scope>
</reference>
<gene>
    <name evidence="7" type="primary">LOC105359497</name>
</gene>
<protein>
    <submittedName>
        <fullName evidence="7">Uncharacterized protein LOC105359497</fullName>
    </submittedName>
</protein>
<dbReference type="KEGG" id="csol:105359497"/>
<keyword evidence="4" id="KW-0732">Signal</keyword>
<dbReference type="AlphaFoldDB" id="A0AAJ6YBS1"/>
<sequence length="857" mass="93942">MPESRAGMARRLLRLGSLFLFALAPLLVHSQLTWTPIYVGNKSQIDLWTQSMTGCPCNFNSSKTACACCVPSGGCSCGATMPNRCTQCGLENYCANMCNVTLDSRQLFSKSDRGFGQIKSPQFKGPSICTYRFVPDTGQRVELQVWRMISIGQHNGTACEGGWLQFEGGARICGRNSRLQQPIVLFSDKPEPVLHMQINEETERSTVYAFYSFASTASTSVGWPAKGGRRVTNTDCDWVYEENQCHRGCVLASPGYPGLYPPNSRCRFLITANSTVSINISFTAVLMPVKHCTSDYIAVYAGPTTSSAVLKTLCGNQTGSVVHIGKDLLVEFRSGPEVDPFNYNGFVATLNFVELTTEVPTTTTVESTSKDAEVFRSSTTSALSEPPTVVQQQQHSGCDVEVNGERLRTGSHTTRGRTASSSDSCRLTLLGRDYDTVHVSVPGYALSMASCKSQIEVFDGLLDEKSSTNVKPIGKICGPTPEQHQKQISSHEAPEKKRYSSSSRNMTIVLTRASDNDFMDVSFYFYNERESGTQQPKTFCDVEYYGLSSPTIGTVVHPKAYKFNSISGNIKCKQHFIPAANQAIIITLNSTMNQTYSSHCTTQCGDQGCRCASNESLDNIDHLLLVSRPHGNTLACLCGNSQDWLPVEFWSTTPVYIEWSRSSHAGLNLTAEYKFAKDSFCGSHNVEKLEGEIHAGYSANFSFALNHYYQQKCTYIIDSPANRELAILIESSQTRPCTAWNLTVHEYNKTNGNSEGPRLHTFCPRDIARNFTVSQDIRSVIVKLQALGRTAPQYVLKWRSSANSTKSRNKSSAVSNSKVAMAGASTPGVAGTALTGLLILILLPLHDAGTHLNAPQT</sequence>
<dbReference type="Pfam" id="PF00431">
    <property type="entry name" value="CUB"/>
    <property type="match status" value="1"/>
</dbReference>
<dbReference type="InterPro" id="IPR035914">
    <property type="entry name" value="Sperma_CUB_dom_sf"/>
</dbReference>
<dbReference type="GeneID" id="105359497"/>
<dbReference type="PROSITE" id="PS01180">
    <property type="entry name" value="CUB"/>
    <property type="match status" value="1"/>
</dbReference>
<name>A0AAJ6YBS1_9HYME</name>
<dbReference type="SMART" id="SM00042">
    <property type="entry name" value="CUB"/>
    <property type="match status" value="1"/>
</dbReference>